<dbReference type="InterPro" id="IPR036388">
    <property type="entry name" value="WH-like_DNA-bd_sf"/>
</dbReference>
<dbReference type="EMBL" id="CP002666">
    <property type="protein sequence ID" value="AEE47688.1"/>
    <property type="molecule type" value="Genomic_DNA"/>
</dbReference>
<dbReference type="STRING" id="590998.Celf_3579"/>
<dbReference type="SMART" id="SM00347">
    <property type="entry name" value="HTH_MARR"/>
    <property type="match status" value="1"/>
</dbReference>
<evidence type="ECO:0000313" key="3">
    <source>
        <dbReference type="EMBL" id="AEE47688.1"/>
    </source>
</evidence>
<protein>
    <submittedName>
        <fullName evidence="3">Transcriptional regulator, MarR family</fullName>
    </submittedName>
</protein>
<gene>
    <name evidence="3" type="ordered locus">Celf_3579</name>
</gene>
<comment type="subcellular location">
    <subcellularLocation>
        <location evidence="1">Cytoplasm</location>
    </subcellularLocation>
</comment>
<dbReference type="KEGG" id="cfi:Celf_3579"/>
<dbReference type="GO" id="GO:0003700">
    <property type="term" value="F:DNA-binding transcription factor activity"/>
    <property type="evidence" value="ECO:0007669"/>
    <property type="project" value="InterPro"/>
</dbReference>
<dbReference type="PANTHER" id="PTHR33164:SF5">
    <property type="entry name" value="ORGANIC HYDROPEROXIDE RESISTANCE TRANSCRIPTIONAL REGULATOR"/>
    <property type="match status" value="1"/>
</dbReference>
<reference evidence="3 4" key="1">
    <citation type="submission" date="2011-04" db="EMBL/GenBank/DDBJ databases">
        <title>Complete sequence of Cellulomonas fimi ATCC 484.</title>
        <authorList>
            <consortium name="US DOE Joint Genome Institute"/>
            <person name="Lucas S."/>
            <person name="Han J."/>
            <person name="Lapidus A."/>
            <person name="Cheng J.-F."/>
            <person name="Goodwin L."/>
            <person name="Pitluck S."/>
            <person name="Peters L."/>
            <person name="Chertkov O."/>
            <person name="Detter J.C."/>
            <person name="Han C."/>
            <person name="Tapia R."/>
            <person name="Land M."/>
            <person name="Hauser L."/>
            <person name="Kyrpides N."/>
            <person name="Ivanova N."/>
            <person name="Ovchinnikova G."/>
            <person name="Pagani I."/>
            <person name="Mead D."/>
            <person name="Brumm P."/>
            <person name="Woyke T."/>
        </authorList>
    </citation>
    <scope>NUCLEOTIDE SEQUENCE [LARGE SCALE GENOMIC DNA]</scope>
    <source>
        <strain evidence="4">ATCC 484 / DSM 20113 / JCM 1341 / NBRC 15513 / NCIMB 8980 / NCTC 7547</strain>
    </source>
</reference>
<dbReference type="Gene3D" id="1.10.10.10">
    <property type="entry name" value="Winged helix-like DNA-binding domain superfamily/Winged helix DNA-binding domain"/>
    <property type="match status" value="1"/>
</dbReference>
<dbReference type="PROSITE" id="PS50995">
    <property type="entry name" value="HTH_MARR_2"/>
    <property type="match status" value="1"/>
</dbReference>
<keyword evidence="4" id="KW-1185">Reference proteome</keyword>
<dbReference type="InterPro" id="IPR036390">
    <property type="entry name" value="WH_DNA-bd_sf"/>
</dbReference>
<evidence type="ECO:0000259" key="2">
    <source>
        <dbReference type="PROSITE" id="PS50995"/>
    </source>
</evidence>
<proteinExistence type="predicted"/>
<dbReference type="InterPro" id="IPR039422">
    <property type="entry name" value="MarR/SlyA-like"/>
</dbReference>
<dbReference type="InterPro" id="IPR000835">
    <property type="entry name" value="HTH_MarR-typ"/>
</dbReference>
<dbReference type="GO" id="GO:0005737">
    <property type="term" value="C:cytoplasm"/>
    <property type="evidence" value="ECO:0007669"/>
    <property type="project" value="UniProtKB-SubCell"/>
</dbReference>
<evidence type="ECO:0000313" key="4">
    <source>
        <dbReference type="Proteomes" id="UP000008460"/>
    </source>
</evidence>
<evidence type="ECO:0000256" key="1">
    <source>
        <dbReference type="ARBA" id="ARBA00004496"/>
    </source>
</evidence>
<accession>F4H3M2</accession>
<dbReference type="AlphaFoldDB" id="F4H3M2"/>
<sequence length="165" mass="17580">MATPAATAPAPETGTHDPLAVEAQLCLATSAAARALVGLYRSLLDPLGLTHPQYLAMLALWQHGDLSLKELATVLQLDAATTSPLVRRLEMLGLVTRRRSSTDERLLVIALTDDGRAMRADAVGIPAAMVDRLGLSRETLDEIRSGVETLLDACRRATQEAGRAS</sequence>
<dbReference type="PRINTS" id="PR00598">
    <property type="entry name" value="HTHMARR"/>
</dbReference>
<dbReference type="RefSeq" id="WP_013772711.1">
    <property type="nucleotide sequence ID" value="NC_015514.1"/>
</dbReference>
<organism evidence="3 4">
    <name type="scientific">Cellulomonas fimi (strain ATCC 484 / DSM 20113 / JCM 1341 / CCUG 24087 / LMG 16345 / NBRC 15513 / NCIMB 8980 / NCTC 7547 / NRS-133)</name>
    <dbReference type="NCBI Taxonomy" id="590998"/>
    <lineage>
        <taxon>Bacteria</taxon>
        <taxon>Bacillati</taxon>
        <taxon>Actinomycetota</taxon>
        <taxon>Actinomycetes</taxon>
        <taxon>Micrococcales</taxon>
        <taxon>Cellulomonadaceae</taxon>
        <taxon>Cellulomonas</taxon>
    </lineage>
</organism>
<dbReference type="eggNOG" id="COG1846">
    <property type="taxonomic scope" value="Bacteria"/>
</dbReference>
<name>F4H3M2_CELFA</name>
<feature type="domain" description="HTH marR-type" evidence="2">
    <location>
        <begin position="22"/>
        <end position="152"/>
    </location>
</feature>
<dbReference type="Proteomes" id="UP000008460">
    <property type="component" value="Chromosome"/>
</dbReference>
<dbReference type="PANTHER" id="PTHR33164">
    <property type="entry name" value="TRANSCRIPTIONAL REGULATOR, MARR FAMILY"/>
    <property type="match status" value="1"/>
</dbReference>
<dbReference type="HOGENOM" id="CLU_083287_3_0_11"/>
<dbReference type="GO" id="GO:0006950">
    <property type="term" value="P:response to stress"/>
    <property type="evidence" value="ECO:0007669"/>
    <property type="project" value="TreeGrafter"/>
</dbReference>
<dbReference type="SUPFAM" id="SSF46785">
    <property type="entry name" value="Winged helix' DNA-binding domain"/>
    <property type="match status" value="1"/>
</dbReference>
<dbReference type="Pfam" id="PF01047">
    <property type="entry name" value="MarR"/>
    <property type="match status" value="1"/>
</dbReference>